<name>A0A918XAI3_9ACTN</name>
<dbReference type="PANTHER" id="PTHR33164">
    <property type="entry name" value="TRANSCRIPTIONAL REGULATOR, MARR FAMILY"/>
    <property type="match status" value="1"/>
</dbReference>
<dbReference type="AlphaFoldDB" id="A0A918XAI3"/>
<dbReference type="Gene3D" id="1.10.10.10">
    <property type="entry name" value="Winged helix-like DNA-binding domain superfamily/Winged helix DNA-binding domain"/>
    <property type="match status" value="1"/>
</dbReference>
<evidence type="ECO:0000313" key="3">
    <source>
        <dbReference type="EMBL" id="GHD21748.1"/>
    </source>
</evidence>
<dbReference type="SUPFAM" id="SSF46785">
    <property type="entry name" value="Winged helix' DNA-binding domain"/>
    <property type="match status" value="1"/>
</dbReference>
<dbReference type="PROSITE" id="PS50995">
    <property type="entry name" value="HTH_MARR_2"/>
    <property type="match status" value="1"/>
</dbReference>
<organism evidence="3 4">
    <name type="scientific">Nocardiopsis kunsanensis</name>
    <dbReference type="NCBI Taxonomy" id="141693"/>
    <lineage>
        <taxon>Bacteria</taxon>
        <taxon>Bacillati</taxon>
        <taxon>Actinomycetota</taxon>
        <taxon>Actinomycetes</taxon>
        <taxon>Streptosporangiales</taxon>
        <taxon>Nocardiopsidaceae</taxon>
        <taxon>Nocardiopsis</taxon>
    </lineage>
</organism>
<reference evidence="3 4" key="1">
    <citation type="journal article" date="2014" name="Int. J. Syst. Evol. Microbiol.">
        <title>Complete genome sequence of Corynebacterium casei LMG S-19264T (=DSM 44701T), isolated from a smear-ripened cheese.</title>
        <authorList>
            <consortium name="US DOE Joint Genome Institute (JGI-PGF)"/>
            <person name="Walter F."/>
            <person name="Albersmeier A."/>
            <person name="Kalinowski J."/>
            <person name="Ruckert C."/>
        </authorList>
    </citation>
    <scope>NUCLEOTIDE SEQUENCE [LARGE SCALE GENOMIC DNA]</scope>
    <source>
        <strain evidence="3 4">KCTC 19473</strain>
    </source>
</reference>
<evidence type="ECO:0000313" key="4">
    <source>
        <dbReference type="Proteomes" id="UP000654947"/>
    </source>
</evidence>
<dbReference type="InterPro" id="IPR036390">
    <property type="entry name" value="WH_DNA-bd_sf"/>
</dbReference>
<sequence length="174" mass="19290">MGDSDRTDHARGRTDGQDQPRQDIPPELLTAPGYLVRRLFQSYTALWGSVVDSTLTGPQFAVMRAIRRTPGGDQGSLASAAALDRSTMADVARRLDRRQLIERRTCTSDTRRKLLYLTPEGERILAETAAHAAHLDELLLAEFSPDERTQVVEGLLSLSEAWERLVEEGPSESS</sequence>
<dbReference type="PANTHER" id="PTHR33164:SF95">
    <property type="entry name" value="TRANSCRIPTIONAL REGULATOR"/>
    <property type="match status" value="1"/>
</dbReference>
<dbReference type="Pfam" id="PF01047">
    <property type="entry name" value="MarR"/>
    <property type="match status" value="1"/>
</dbReference>
<gene>
    <name evidence="3" type="ORF">GCM10007147_15530</name>
</gene>
<dbReference type="SMART" id="SM00347">
    <property type="entry name" value="HTH_MARR"/>
    <property type="match status" value="1"/>
</dbReference>
<accession>A0A918XAI3</accession>
<comment type="caution">
    <text evidence="3">The sequence shown here is derived from an EMBL/GenBank/DDBJ whole genome shotgun (WGS) entry which is preliminary data.</text>
</comment>
<dbReference type="Proteomes" id="UP000654947">
    <property type="component" value="Unassembled WGS sequence"/>
</dbReference>
<keyword evidence="4" id="KW-1185">Reference proteome</keyword>
<evidence type="ECO:0000259" key="2">
    <source>
        <dbReference type="PROSITE" id="PS50995"/>
    </source>
</evidence>
<feature type="domain" description="HTH marR-type" evidence="2">
    <location>
        <begin position="25"/>
        <end position="160"/>
    </location>
</feature>
<dbReference type="InterPro" id="IPR036388">
    <property type="entry name" value="WH-like_DNA-bd_sf"/>
</dbReference>
<protein>
    <recommendedName>
        <fullName evidence="2">HTH marR-type domain-containing protein</fullName>
    </recommendedName>
</protein>
<dbReference type="EMBL" id="BMXL01000005">
    <property type="protein sequence ID" value="GHD21748.1"/>
    <property type="molecule type" value="Genomic_DNA"/>
</dbReference>
<evidence type="ECO:0000256" key="1">
    <source>
        <dbReference type="SAM" id="MobiDB-lite"/>
    </source>
</evidence>
<feature type="region of interest" description="Disordered" evidence="1">
    <location>
        <begin position="1"/>
        <end position="27"/>
    </location>
</feature>
<dbReference type="RefSeq" id="WP_017576267.1">
    <property type="nucleotide sequence ID" value="NZ_BMXL01000005.1"/>
</dbReference>
<dbReference type="GO" id="GO:0006950">
    <property type="term" value="P:response to stress"/>
    <property type="evidence" value="ECO:0007669"/>
    <property type="project" value="TreeGrafter"/>
</dbReference>
<feature type="compositionally biased region" description="Basic and acidic residues" evidence="1">
    <location>
        <begin position="1"/>
        <end position="21"/>
    </location>
</feature>
<dbReference type="GO" id="GO:0003700">
    <property type="term" value="F:DNA-binding transcription factor activity"/>
    <property type="evidence" value="ECO:0007669"/>
    <property type="project" value="InterPro"/>
</dbReference>
<proteinExistence type="predicted"/>
<dbReference type="InterPro" id="IPR000835">
    <property type="entry name" value="HTH_MarR-typ"/>
</dbReference>
<dbReference type="InterPro" id="IPR039422">
    <property type="entry name" value="MarR/SlyA-like"/>
</dbReference>